<sequence>MFYQSVVLDNTKDELSRILPQKKPLSEEDLLRELLVVTEEKAENSDVGGYSDAHYFERVDCPSTETLQTRSSILSPTLSVQSSFHTPPAQLFSPKRLRMVSSINQTQPSRSQESSWPSMSGEELADDPYDSDHSVTDVT</sequence>
<accession>A0A6P7GZY4</accession>
<protein>
    <submittedName>
        <fullName evidence="2">Uncharacterized protein LOC114345111</fullName>
    </submittedName>
</protein>
<dbReference type="RefSeq" id="XP_028151737.1">
    <property type="nucleotide sequence ID" value="XM_028295936.1"/>
</dbReference>
<feature type="compositionally biased region" description="Polar residues" evidence="1">
    <location>
        <begin position="101"/>
        <end position="118"/>
    </location>
</feature>
<organism evidence="2">
    <name type="scientific">Diabrotica virgifera virgifera</name>
    <name type="common">western corn rootworm</name>
    <dbReference type="NCBI Taxonomy" id="50390"/>
    <lineage>
        <taxon>Eukaryota</taxon>
        <taxon>Metazoa</taxon>
        <taxon>Ecdysozoa</taxon>
        <taxon>Arthropoda</taxon>
        <taxon>Hexapoda</taxon>
        <taxon>Insecta</taxon>
        <taxon>Pterygota</taxon>
        <taxon>Neoptera</taxon>
        <taxon>Endopterygota</taxon>
        <taxon>Coleoptera</taxon>
        <taxon>Polyphaga</taxon>
        <taxon>Cucujiformia</taxon>
        <taxon>Chrysomeloidea</taxon>
        <taxon>Chrysomelidae</taxon>
        <taxon>Galerucinae</taxon>
        <taxon>Diabroticina</taxon>
        <taxon>Diabroticites</taxon>
        <taxon>Diabrotica</taxon>
    </lineage>
</organism>
<name>A0A6P7GZY4_DIAVI</name>
<evidence type="ECO:0000313" key="2">
    <source>
        <dbReference type="RefSeq" id="XP_028151737.1"/>
    </source>
</evidence>
<dbReference type="AlphaFoldDB" id="A0A6P7GZY4"/>
<feature type="compositionally biased region" description="Basic and acidic residues" evidence="1">
    <location>
        <begin position="130"/>
        <end position="139"/>
    </location>
</feature>
<gene>
    <name evidence="2" type="primary">LOC114345111</name>
</gene>
<reference evidence="2" key="1">
    <citation type="submission" date="2025-08" db="UniProtKB">
        <authorList>
            <consortium name="RefSeq"/>
        </authorList>
    </citation>
    <scope>IDENTIFICATION</scope>
    <source>
        <tissue evidence="2">Whole insect</tissue>
    </source>
</reference>
<dbReference type="InParanoid" id="A0A6P7GZY4"/>
<feature type="region of interest" description="Disordered" evidence="1">
    <location>
        <begin position="99"/>
        <end position="139"/>
    </location>
</feature>
<evidence type="ECO:0000256" key="1">
    <source>
        <dbReference type="SAM" id="MobiDB-lite"/>
    </source>
</evidence>
<proteinExistence type="predicted"/>